<keyword evidence="2" id="KW-1185">Reference proteome</keyword>
<proteinExistence type="predicted"/>
<organism evidence="1 2">
    <name type="scientific">Hymenobacter volaticus</name>
    <dbReference type="NCBI Taxonomy" id="2932254"/>
    <lineage>
        <taxon>Bacteria</taxon>
        <taxon>Pseudomonadati</taxon>
        <taxon>Bacteroidota</taxon>
        <taxon>Cytophagia</taxon>
        <taxon>Cytophagales</taxon>
        <taxon>Hymenobacteraceae</taxon>
        <taxon>Hymenobacter</taxon>
    </lineage>
</organism>
<evidence type="ECO:0000313" key="1">
    <source>
        <dbReference type="EMBL" id="UOQ67204.1"/>
    </source>
</evidence>
<dbReference type="RefSeq" id="WP_245122367.1">
    <property type="nucleotide sequence ID" value="NZ_CP095061.1"/>
</dbReference>
<dbReference type="EMBL" id="CP095061">
    <property type="protein sequence ID" value="UOQ67204.1"/>
    <property type="molecule type" value="Genomic_DNA"/>
</dbReference>
<evidence type="ECO:0000313" key="2">
    <source>
        <dbReference type="Proteomes" id="UP000830401"/>
    </source>
</evidence>
<dbReference type="InterPro" id="IPR016181">
    <property type="entry name" value="Acyl_CoA_acyltransferase"/>
</dbReference>
<gene>
    <name evidence="1" type="ORF">MUN86_04705</name>
</gene>
<dbReference type="Gene3D" id="3.40.630.30">
    <property type="match status" value="1"/>
</dbReference>
<dbReference type="Proteomes" id="UP000830401">
    <property type="component" value="Chromosome"/>
</dbReference>
<reference evidence="1" key="1">
    <citation type="submission" date="2022-04" db="EMBL/GenBank/DDBJ databases">
        <title>Hymenobacter sp. isolated from the air.</title>
        <authorList>
            <person name="Won M."/>
            <person name="Lee C.-M."/>
            <person name="Woen H.-Y."/>
            <person name="Kwon S.-W."/>
        </authorList>
    </citation>
    <scope>NUCLEOTIDE SEQUENCE</scope>
    <source>
        <strain evidence="1">5420S-77</strain>
    </source>
</reference>
<evidence type="ECO:0008006" key="3">
    <source>
        <dbReference type="Google" id="ProtNLM"/>
    </source>
</evidence>
<dbReference type="SUPFAM" id="SSF55729">
    <property type="entry name" value="Acyl-CoA N-acyltransferases (Nat)"/>
    <property type="match status" value="1"/>
</dbReference>
<name>A0ABY4G9D9_9BACT</name>
<protein>
    <recommendedName>
        <fullName evidence="3">GNAT family N-acetyltransferase</fullName>
    </recommendedName>
</protein>
<accession>A0ABY4G9D9</accession>
<sequence length="292" mass="32528">MREIPLQQQTELFGAGRFARFPSGQNEHLATFQAHNQQVQLLYNSLPWDTKFFGVPMFKLQTALFDPAAPMIGCADALQAWQRELSAIGNYYCFSEVPTEDSRLLQTLTTCGWRLVETRLQFFHDQVAEFNGPRYGVRAARIEEAESVGQIASAARNPYDRFHADTWFGDVRADAFLARYASAAVQGYCDTVLVPNEPGVAVDSFLAISDLTADSTKLGVGLSKVVLTAVGPQNRGWHQRLASETIHRARERGARYVLMTTQATNRAVFRTCEKLGFRLGGTTHILACHHPA</sequence>